<dbReference type="AlphaFoldDB" id="A0AAN8B7L6"/>
<evidence type="ECO:0000313" key="1">
    <source>
        <dbReference type="EMBL" id="KAK5880070.1"/>
    </source>
</evidence>
<dbReference type="EMBL" id="JAULUE010002064">
    <property type="protein sequence ID" value="KAK5880070.1"/>
    <property type="molecule type" value="Genomic_DNA"/>
</dbReference>
<sequence>MKVFRNRQMTAKGKGIVGIAARRDPFFSLTSTTTPPPAVEGPCYGFGPKMVPGLDTPSSFFLCHFSPSLCFMSK</sequence>
<accession>A0AAN8B7L6</accession>
<organism evidence="1 2">
    <name type="scientific">Champsocephalus esox</name>
    <name type="common">pike icefish</name>
    <dbReference type="NCBI Taxonomy" id="159716"/>
    <lineage>
        <taxon>Eukaryota</taxon>
        <taxon>Metazoa</taxon>
        <taxon>Chordata</taxon>
        <taxon>Craniata</taxon>
        <taxon>Vertebrata</taxon>
        <taxon>Euteleostomi</taxon>
        <taxon>Actinopterygii</taxon>
        <taxon>Neopterygii</taxon>
        <taxon>Teleostei</taxon>
        <taxon>Neoteleostei</taxon>
        <taxon>Acanthomorphata</taxon>
        <taxon>Eupercaria</taxon>
        <taxon>Perciformes</taxon>
        <taxon>Notothenioidei</taxon>
        <taxon>Channichthyidae</taxon>
        <taxon>Champsocephalus</taxon>
    </lineage>
</organism>
<protein>
    <submittedName>
        <fullName evidence="1">Uncharacterized protein</fullName>
    </submittedName>
</protein>
<gene>
    <name evidence="1" type="ORF">CesoFtcFv8_023136</name>
</gene>
<name>A0AAN8B7L6_9TELE</name>
<keyword evidence="2" id="KW-1185">Reference proteome</keyword>
<proteinExistence type="predicted"/>
<reference evidence="1 2" key="1">
    <citation type="journal article" date="2023" name="Mol. Biol. Evol.">
        <title>Genomics of Secondarily Temperate Adaptation in the Only Non-Antarctic Icefish.</title>
        <authorList>
            <person name="Rivera-Colon A.G."/>
            <person name="Rayamajhi N."/>
            <person name="Minhas B.F."/>
            <person name="Madrigal G."/>
            <person name="Bilyk K.T."/>
            <person name="Yoon V."/>
            <person name="Hune M."/>
            <person name="Gregory S."/>
            <person name="Cheng C.H.C."/>
            <person name="Catchen J.M."/>
        </authorList>
    </citation>
    <scope>NUCLEOTIDE SEQUENCE [LARGE SCALE GENOMIC DNA]</scope>
    <source>
        <strain evidence="1">JC2023a</strain>
    </source>
</reference>
<evidence type="ECO:0000313" key="2">
    <source>
        <dbReference type="Proteomes" id="UP001335648"/>
    </source>
</evidence>
<comment type="caution">
    <text evidence="1">The sequence shown here is derived from an EMBL/GenBank/DDBJ whole genome shotgun (WGS) entry which is preliminary data.</text>
</comment>
<dbReference type="Proteomes" id="UP001335648">
    <property type="component" value="Unassembled WGS sequence"/>
</dbReference>